<accession>A0ABT1IK11</accession>
<feature type="domain" description="Peptidase S8/S53" evidence="8">
    <location>
        <begin position="120"/>
        <end position="353"/>
    </location>
</feature>
<name>A0ABT1IK11_9PSEU</name>
<keyword evidence="11" id="KW-1185">Reference proteome</keyword>
<evidence type="ECO:0000256" key="4">
    <source>
        <dbReference type="ARBA" id="ARBA00022825"/>
    </source>
</evidence>
<dbReference type="PROSITE" id="PS51892">
    <property type="entry name" value="SUBTILASE"/>
    <property type="match status" value="1"/>
</dbReference>
<dbReference type="InterPro" id="IPR023827">
    <property type="entry name" value="Peptidase_S8_Asp-AS"/>
</dbReference>
<dbReference type="InterPro" id="IPR037045">
    <property type="entry name" value="S8pro/Inhibitor_I9_sf"/>
</dbReference>
<dbReference type="PROSITE" id="PS00136">
    <property type="entry name" value="SUBTILASE_ASP"/>
    <property type="match status" value="1"/>
</dbReference>
<dbReference type="EMBL" id="JAMTCO010000014">
    <property type="protein sequence ID" value="MCP2272983.1"/>
    <property type="molecule type" value="Genomic_DNA"/>
</dbReference>
<evidence type="ECO:0000256" key="7">
    <source>
        <dbReference type="SAM" id="SignalP"/>
    </source>
</evidence>
<dbReference type="InterPro" id="IPR050131">
    <property type="entry name" value="Peptidase_S8_subtilisin-like"/>
</dbReference>
<dbReference type="PRINTS" id="PR00723">
    <property type="entry name" value="SUBTILISIN"/>
</dbReference>
<dbReference type="PROSITE" id="PS00137">
    <property type="entry name" value="SUBTILASE_HIS"/>
    <property type="match status" value="1"/>
</dbReference>
<dbReference type="Gene3D" id="3.30.70.80">
    <property type="entry name" value="Peptidase S8 propeptide/proteinase inhibitor I9"/>
    <property type="match status" value="1"/>
</dbReference>
<dbReference type="InterPro" id="IPR015500">
    <property type="entry name" value="Peptidase_S8_subtilisin-rel"/>
</dbReference>
<evidence type="ECO:0000313" key="11">
    <source>
        <dbReference type="Proteomes" id="UP001205185"/>
    </source>
</evidence>
<dbReference type="InterPro" id="IPR022398">
    <property type="entry name" value="Peptidase_S8_His-AS"/>
</dbReference>
<dbReference type="Gene3D" id="3.40.50.200">
    <property type="entry name" value="Peptidase S8/S53 domain"/>
    <property type="match status" value="1"/>
</dbReference>
<evidence type="ECO:0000256" key="6">
    <source>
        <dbReference type="RuleBase" id="RU003355"/>
    </source>
</evidence>
<feature type="active site" description="Charge relay system" evidence="5">
    <location>
        <position position="317"/>
    </location>
</feature>
<evidence type="ECO:0000259" key="9">
    <source>
        <dbReference type="Pfam" id="PF05922"/>
    </source>
</evidence>
<organism evidence="10 11">
    <name type="scientific">Actinokineospora diospyrosa</name>
    <dbReference type="NCBI Taxonomy" id="103728"/>
    <lineage>
        <taxon>Bacteria</taxon>
        <taxon>Bacillati</taxon>
        <taxon>Actinomycetota</taxon>
        <taxon>Actinomycetes</taxon>
        <taxon>Pseudonocardiales</taxon>
        <taxon>Pseudonocardiaceae</taxon>
        <taxon>Actinokineospora</taxon>
    </lineage>
</organism>
<sequence>MKLLALLVASLPFVGLPAIGDTAVGSYLVAVKDVRSASALTAQYGGSVVQTYRHALVGFEWRGSAAAARRLAADPAVRYVEPDHEVRIVGVQTPTPSWGLDRIDQRGVTGDKSYTYPNGGAGVTAYIIDTGIRMSHQDFGGRAVSGTDKVDNDADASDCNGHGTFVSGVVGGAAHGVAKQARLVGVRVLNCYGSGRWVNVIAAIDWMIADHQAGRPAVANMSLSSGKIQSANDAVAAAVADGIVMVVAAGNDNGADACTRSPASTPTAISVGATDRTDKRSTFSNIGPCLDLFAPGTAIVSDWHTADDARTGGSGTSYASPHVAGAAALVLNARPAFTPQQVRDALVADATTGALTSIGTGSPNRLLYIGSALS</sequence>
<dbReference type="Proteomes" id="UP001205185">
    <property type="component" value="Unassembled WGS sequence"/>
</dbReference>
<feature type="signal peptide" evidence="7">
    <location>
        <begin position="1"/>
        <end position="20"/>
    </location>
</feature>
<gene>
    <name evidence="10" type="ORF">LV75_005509</name>
</gene>
<dbReference type="SUPFAM" id="SSF52743">
    <property type="entry name" value="Subtilisin-like"/>
    <property type="match status" value="1"/>
</dbReference>
<evidence type="ECO:0000256" key="2">
    <source>
        <dbReference type="ARBA" id="ARBA00022670"/>
    </source>
</evidence>
<proteinExistence type="inferred from homology"/>
<dbReference type="InterPro" id="IPR000209">
    <property type="entry name" value="Peptidase_S8/S53_dom"/>
</dbReference>
<keyword evidence="3 5" id="KW-0378">Hydrolase</keyword>
<dbReference type="PROSITE" id="PS00138">
    <property type="entry name" value="SUBTILASE_SER"/>
    <property type="match status" value="1"/>
</dbReference>
<protein>
    <submittedName>
        <fullName evidence="10">Subtilase family protein</fullName>
    </submittedName>
</protein>
<feature type="active site" description="Charge relay system" evidence="5">
    <location>
        <position position="162"/>
    </location>
</feature>
<evidence type="ECO:0000256" key="1">
    <source>
        <dbReference type="ARBA" id="ARBA00011073"/>
    </source>
</evidence>
<feature type="domain" description="Inhibitor I9" evidence="9">
    <location>
        <begin position="42"/>
        <end position="88"/>
    </location>
</feature>
<dbReference type="InterPro" id="IPR010259">
    <property type="entry name" value="S8pro/Inhibitor_I9"/>
</dbReference>
<evidence type="ECO:0000256" key="5">
    <source>
        <dbReference type="PROSITE-ProRule" id="PRU01240"/>
    </source>
</evidence>
<comment type="caution">
    <text evidence="10">The sequence shown here is derived from an EMBL/GenBank/DDBJ whole genome shotgun (WGS) entry which is preliminary data.</text>
</comment>
<keyword evidence="7" id="KW-0732">Signal</keyword>
<feature type="chain" id="PRO_5046074213" evidence="7">
    <location>
        <begin position="21"/>
        <end position="374"/>
    </location>
</feature>
<dbReference type="SUPFAM" id="SSF54897">
    <property type="entry name" value="Protease propeptides/inhibitors"/>
    <property type="match status" value="1"/>
</dbReference>
<evidence type="ECO:0000313" key="10">
    <source>
        <dbReference type="EMBL" id="MCP2272983.1"/>
    </source>
</evidence>
<dbReference type="PANTHER" id="PTHR43806">
    <property type="entry name" value="PEPTIDASE S8"/>
    <property type="match status" value="1"/>
</dbReference>
<dbReference type="CDD" id="cd04077">
    <property type="entry name" value="Peptidases_S8_PCSK9_ProteinaseK_like"/>
    <property type="match status" value="1"/>
</dbReference>
<comment type="similarity">
    <text evidence="1 5 6">Belongs to the peptidase S8 family.</text>
</comment>
<dbReference type="Pfam" id="PF05922">
    <property type="entry name" value="Inhibitor_I9"/>
    <property type="match status" value="1"/>
</dbReference>
<reference evidence="10 11" key="1">
    <citation type="submission" date="2022-06" db="EMBL/GenBank/DDBJ databases">
        <title>Genomic Encyclopedia of Archaeal and Bacterial Type Strains, Phase II (KMG-II): from individual species to whole genera.</title>
        <authorList>
            <person name="Goeker M."/>
        </authorList>
    </citation>
    <scope>NUCLEOTIDE SEQUENCE [LARGE SCALE GENOMIC DNA]</scope>
    <source>
        <strain evidence="10 11">DSM 44255</strain>
    </source>
</reference>
<dbReference type="InterPro" id="IPR036852">
    <property type="entry name" value="Peptidase_S8/S53_dom_sf"/>
</dbReference>
<dbReference type="PANTHER" id="PTHR43806:SF11">
    <property type="entry name" value="CEREVISIN-RELATED"/>
    <property type="match status" value="1"/>
</dbReference>
<evidence type="ECO:0000256" key="3">
    <source>
        <dbReference type="ARBA" id="ARBA00022801"/>
    </source>
</evidence>
<dbReference type="InterPro" id="IPR023828">
    <property type="entry name" value="Peptidase_S8_Ser-AS"/>
</dbReference>
<dbReference type="Pfam" id="PF00082">
    <property type="entry name" value="Peptidase_S8"/>
    <property type="match status" value="1"/>
</dbReference>
<dbReference type="RefSeq" id="WP_253889910.1">
    <property type="nucleotide sequence ID" value="NZ_BAAAVB010000007.1"/>
</dbReference>
<feature type="active site" description="Charge relay system" evidence="5">
    <location>
        <position position="129"/>
    </location>
</feature>
<evidence type="ECO:0000259" key="8">
    <source>
        <dbReference type="Pfam" id="PF00082"/>
    </source>
</evidence>
<keyword evidence="4 5" id="KW-0720">Serine protease</keyword>
<keyword evidence="2 5" id="KW-0645">Protease</keyword>
<dbReference type="InterPro" id="IPR034193">
    <property type="entry name" value="PCSK9_ProteinaseK-like"/>
</dbReference>